<dbReference type="GO" id="GO:0016853">
    <property type="term" value="F:isomerase activity"/>
    <property type="evidence" value="ECO:0007669"/>
    <property type="project" value="UniProtKB-KW"/>
</dbReference>
<dbReference type="CDD" id="cd02966">
    <property type="entry name" value="TlpA_like_family"/>
    <property type="match status" value="1"/>
</dbReference>
<gene>
    <name evidence="3" type="ORF">SAMN06265350_103162</name>
</gene>
<dbReference type="AlphaFoldDB" id="A0A521C2N9"/>
<dbReference type="InterPro" id="IPR000866">
    <property type="entry name" value="AhpC/TSA"/>
</dbReference>
<feature type="chain" id="PRO_5021935564" evidence="1">
    <location>
        <begin position="23"/>
        <end position="302"/>
    </location>
</feature>
<dbReference type="Proteomes" id="UP000315971">
    <property type="component" value="Unassembled WGS sequence"/>
</dbReference>
<dbReference type="InterPro" id="IPR036249">
    <property type="entry name" value="Thioredoxin-like_sf"/>
</dbReference>
<dbReference type="Pfam" id="PF00578">
    <property type="entry name" value="AhpC-TSA"/>
    <property type="match status" value="1"/>
</dbReference>
<dbReference type="InterPro" id="IPR013766">
    <property type="entry name" value="Thioredoxin_domain"/>
</dbReference>
<feature type="domain" description="Thioredoxin" evidence="2">
    <location>
        <begin position="150"/>
        <end position="291"/>
    </location>
</feature>
<dbReference type="RefSeq" id="WP_142602478.1">
    <property type="nucleotide sequence ID" value="NZ_FXSZ01000003.1"/>
</dbReference>
<dbReference type="EMBL" id="FXSZ01000003">
    <property type="protein sequence ID" value="SMO53756.1"/>
    <property type="molecule type" value="Genomic_DNA"/>
</dbReference>
<dbReference type="InterPro" id="IPR050553">
    <property type="entry name" value="Thioredoxin_ResA/DsbE_sf"/>
</dbReference>
<dbReference type="PANTHER" id="PTHR42852">
    <property type="entry name" value="THIOL:DISULFIDE INTERCHANGE PROTEIN DSBE"/>
    <property type="match status" value="1"/>
</dbReference>
<dbReference type="SUPFAM" id="SSF52833">
    <property type="entry name" value="Thioredoxin-like"/>
    <property type="match status" value="1"/>
</dbReference>
<evidence type="ECO:0000313" key="3">
    <source>
        <dbReference type="EMBL" id="SMO53756.1"/>
    </source>
</evidence>
<keyword evidence="4" id="KW-1185">Reference proteome</keyword>
<keyword evidence="1" id="KW-0732">Signal</keyword>
<dbReference type="PROSITE" id="PS51352">
    <property type="entry name" value="THIOREDOXIN_2"/>
    <property type="match status" value="1"/>
</dbReference>
<evidence type="ECO:0000259" key="2">
    <source>
        <dbReference type="PROSITE" id="PS51352"/>
    </source>
</evidence>
<sequence>MLLNKVLLPALIVFCSTGMLKAQEATDSINQAEARRVKYLQGLRKVSSDKELKYADSVTEAKNIFSSDIRFLSQDYKKFGHYMEFNKVIDDSHFKMTADVYVDSAFVIRAKVARPATKVEEEKNIADFKKVLDEETKSPRGQEREKIFASQLGKPAPLFSVVDVDNVKYDLNQLKGKVVVLNFWFTACAPCKKEIPDLNAMVEKYKGKDVVFLAFEVNSYEPAKLKAITEKFFKYTMIPSTRKEGDVASKYQIKAYPTSYVIDQSGIVRFAVAYNPFRLPEMDKTIEGLLMKKPVATKKASK</sequence>
<evidence type="ECO:0000256" key="1">
    <source>
        <dbReference type="SAM" id="SignalP"/>
    </source>
</evidence>
<proteinExistence type="predicted"/>
<dbReference type="OrthoDB" id="9815205at2"/>
<dbReference type="GO" id="GO:0016209">
    <property type="term" value="F:antioxidant activity"/>
    <property type="evidence" value="ECO:0007669"/>
    <property type="project" value="InterPro"/>
</dbReference>
<dbReference type="PANTHER" id="PTHR42852:SF17">
    <property type="entry name" value="THIOREDOXIN-LIKE PROTEIN HI_1115"/>
    <property type="match status" value="1"/>
</dbReference>
<feature type="signal peptide" evidence="1">
    <location>
        <begin position="1"/>
        <end position="22"/>
    </location>
</feature>
<organism evidence="3 4">
    <name type="scientific">Solitalea koreensis</name>
    <dbReference type="NCBI Taxonomy" id="543615"/>
    <lineage>
        <taxon>Bacteria</taxon>
        <taxon>Pseudomonadati</taxon>
        <taxon>Bacteroidota</taxon>
        <taxon>Sphingobacteriia</taxon>
        <taxon>Sphingobacteriales</taxon>
        <taxon>Sphingobacteriaceae</taxon>
        <taxon>Solitalea</taxon>
    </lineage>
</organism>
<protein>
    <submittedName>
        <fullName evidence="3">Thiol-disulfide isomerase or thioredoxin</fullName>
    </submittedName>
</protein>
<evidence type="ECO:0000313" key="4">
    <source>
        <dbReference type="Proteomes" id="UP000315971"/>
    </source>
</evidence>
<name>A0A521C2N9_9SPHI</name>
<reference evidence="3 4" key="1">
    <citation type="submission" date="2017-05" db="EMBL/GenBank/DDBJ databases">
        <authorList>
            <person name="Varghese N."/>
            <person name="Submissions S."/>
        </authorList>
    </citation>
    <scope>NUCLEOTIDE SEQUENCE [LARGE SCALE GENOMIC DNA]</scope>
    <source>
        <strain evidence="3 4">DSM 21342</strain>
    </source>
</reference>
<keyword evidence="3" id="KW-0413">Isomerase</keyword>
<dbReference type="GO" id="GO:0016491">
    <property type="term" value="F:oxidoreductase activity"/>
    <property type="evidence" value="ECO:0007669"/>
    <property type="project" value="InterPro"/>
</dbReference>
<dbReference type="Gene3D" id="3.40.30.10">
    <property type="entry name" value="Glutaredoxin"/>
    <property type="match status" value="1"/>
</dbReference>
<accession>A0A521C2N9</accession>